<proteinExistence type="predicted"/>
<name>A0A3N0XB93_9FLAO</name>
<dbReference type="AlphaFoldDB" id="A0A3N0XB93"/>
<keyword evidence="1" id="KW-0255">Endonuclease</keyword>
<feature type="non-terminal residue" evidence="1">
    <location>
        <position position="1"/>
    </location>
</feature>
<reference evidence="2" key="1">
    <citation type="submission" date="2018-11" db="EMBL/GenBank/DDBJ databases">
        <title>Proposal to divide the Flavobacteriaceae and reorganize its genera based on Amino Acid Identity values calculated from whole genome sequences.</title>
        <authorList>
            <person name="Nicholson A.C."/>
            <person name="Gulvik C.A."/>
            <person name="Whitney A.M."/>
            <person name="Humrighouse B.W."/>
            <person name="Bell M."/>
            <person name="Holmes B."/>
            <person name="Steigerwalt A."/>
            <person name="Villarma A."/>
            <person name="Sheth M."/>
            <person name="Batra D."/>
            <person name="Pryor J."/>
            <person name="Bernardet J.-F."/>
            <person name="Hugo C."/>
            <person name="Kampfer P."/>
            <person name="Newman J."/>
            <person name="Mcquiston J.R."/>
        </authorList>
    </citation>
    <scope>NUCLEOTIDE SEQUENCE [LARGE SCALE GENOMIC DNA]</scope>
    <source>
        <strain evidence="2">DSM 22165</strain>
    </source>
</reference>
<dbReference type="Proteomes" id="UP000267623">
    <property type="component" value="Unassembled WGS sequence"/>
</dbReference>
<accession>A0A3N0XB93</accession>
<reference evidence="2" key="2">
    <citation type="submission" date="2018-11" db="EMBL/GenBank/DDBJ databases">
        <title>Proposal to divide the Flavobacteriaceae and reorganize its genera based on Amino Acid Identity values calculated from whole genome sequences.</title>
        <authorList>
            <person name="Nicholson A.C."/>
            <person name="Gulvik C.A."/>
            <person name="Whitney A.M."/>
            <person name="Humrighouse B.W."/>
            <person name="Bell M."/>
            <person name="Holmes B."/>
            <person name="Steigerwalt A."/>
            <person name="Villarma A."/>
            <person name="Sheth M."/>
            <person name="Batra D."/>
            <person name="Pryor J."/>
            <person name="Bernardet J.-F."/>
            <person name="Hugo C."/>
            <person name="Kampfer P."/>
            <person name="Newman J."/>
            <person name="Mcquiston J."/>
        </authorList>
    </citation>
    <scope>NUCLEOTIDE SEQUENCE [LARGE SCALE GENOMIC DNA]</scope>
    <source>
        <strain evidence="2">DSM 22165</strain>
    </source>
</reference>
<dbReference type="GO" id="GO:0004519">
    <property type="term" value="F:endonuclease activity"/>
    <property type="evidence" value="ECO:0007669"/>
    <property type="project" value="UniProtKB-KW"/>
</dbReference>
<keyword evidence="1" id="KW-0540">Nuclease</keyword>
<evidence type="ECO:0000313" key="2">
    <source>
        <dbReference type="Proteomes" id="UP000267623"/>
    </source>
</evidence>
<evidence type="ECO:0000313" key="1">
    <source>
        <dbReference type="EMBL" id="ROI14657.1"/>
    </source>
</evidence>
<keyword evidence="1" id="KW-0378">Hydrolase</keyword>
<comment type="caution">
    <text evidence="1">The sequence shown here is derived from an EMBL/GenBank/DDBJ whole genome shotgun (WGS) entry which is preliminary data.</text>
</comment>
<sequence>IYRGFIKLNTSISLDNAESVVDPQNPNVRGAHGEEEKDELESIINGFNEKWFQGWEATPEDQKVKFISLSKSVKAHPDFNAKVAQNSDDQNRELALKKILDDVMAQQRKQELELYKLYAQDSSFYQAFLNTMKQVINVR</sequence>
<dbReference type="EMBL" id="RJTU01000013">
    <property type="protein sequence ID" value="ROI14657.1"/>
    <property type="molecule type" value="Genomic_DNA"/>
</dbReference>
<protein>
    <submittedName>
        <fullName evidence="1">Type I restriction endonuclease subunit R</fullName>
    </submittedName>
</protein>
<organism evidence="1 2">
    <name type="scientific">Epilithonimonas hominis</name>
    <dbReference type="NCBI Taxonomy" id="420404"/>
    <lineage>
        <taxon>Bacteria</taxon>
        <taxon>Pseudomonadati</taxon>
        <taxon>Bacteroidota</taxon>
        <taxon>Flavobacteriia</taxon>
        <taxon>Flavobacteriales</taxon>
        <taxon>Weeksellaceae</taxon>
        <taxon>Chryseobacterium group</taxon>
        <taxon>Epilithonimonas</taxon>
    </lineage>
</organism>
<gene>
    <name evidence="1" type="ORF">EGH73_01260</name>
</gene>